<evidence type="ECO:0000313" key="6">
    <source>
        <dbReference type="EMBL" id="SPF32302.1"/>
    </source>
</evidence>
<organism evidence="6 7">
    <name type="scientific">Candidatus Sulfotelmatobacter kueseliae</name>
    <dbReference type="NCBI Taxonomy" id="2042962"/>
    <lineage>
        <taxon>Bacteria</taxon>
        <taxon>Pseudomonadati</taxon>
        <taxon>Acidobacteriota</taxon>
        <taxon>Terriglobia</taxon>
        <taxon>Terriglobales</taxon>
        <taxon>Candidatus Korobacteraceae</taxon>
        <taxon>Candidatus Sulfotelmatobacter</taxon>
    </lineage>
</organism>
<protein>
    <submittedName>
        <fullName evidence="6">Putative Tetratricopeptide repeat protein</fullName>
    </submittedName>
</protein>
<feature type="repeat" description="TPR" evidence="4">
    <location>
        <begin position="170"/>
        <end position="203"/>
    </location>
</feature>
<dbReference type="Proteomes" id="UP000238701">
    <property type="component" value="Unassembled WGS sequence"/>
</dbReference>
<dbReference type="SMART" id="SM00028">
    <property type="entry name" value="TPR"/>
    <property type="match status" value="4"/>
</dbReference>
<dbReference type="InterPro" id="IPR011990">
    <property type="entry name" value="TPR-like_helical_dom_sf"/>
</dbReference>
<evidence type="ECO:0000256" key="2">
    <source>
        <dbReference type="ARBA" id="ARBA00022676"/>
    </source>
</evidence>
<accession>A0A2U3JXZ7</accession>
<proteinExistence type="predicted"/>
<evidence type="ECO:0000313" key="7">
    <source>
        <dbReference type="Proteomes" id="UP000238701"/>
    </source>
</evidence>
<dbReference type="InterPro" id="IPR051939">
    <property type="entry name" value="Glycosyltr_41/O-GlcNAc_trsf"/>
</dbReference>
<keyword evidence="3" id="KW-0808">Transferase</keyword>
<dbReference type="Gene3D" id="1.25.40.10">
    <property type="entry name" value="Tetratricopeptide repeat domain"/>
    <property type="match status" value="1"/>
</dbReference>
<reference evidence="7" key="1">
    <citation type="submission" date="2018-02" db="EMBL/GenBank/DDBJ databases">
        <authorList>
            <person name="Hausmann B."/>
        </authorList>
    </citation>
    <scope>NUCLEOTIDE SEQUENCE [LARGE SCALE GENOMIC DNA]</scope>
    <source>
        <strain evidence="7">Peat soil MAG SbA1</strain>
    </source>
</reference>
<evidence type="ECO:0000256" key="1">
    <source>
        <dbReference type="ARBA" id="ARBA00004922"/>
    </source>
</evidence>
<feature type="repeat" description="TPR" evidence="4">
    <location>
        <begin position="204"/>
        <end position="237"/>
    </location>
</feature>
<dbReference type="GO" id="GO:0016757">
    <property type="term" value="F:glycosyltransferase activity"/>
    <property type="evidence" value="ECO:0007669"/>
    <property type="project" value="UniProtKB-KW"/>
</dbReference>
<dbReference type="AlphaFoldDB" id="A0A2U3JXZ7"/>
<feature type="signal peptide" evidence="5">
    <location>
        <begin position="1"/>
        <end position="21"/>
    </location>
</feature>
<evidence type="ECO:0000256" key="5">
    <source>
        <dbReference type="SAM" id="SignalP"/>
    </source>
</evidence>
<keyword evidence="2" id="KW-0328">Glycosyltransferase</keyword>
<dbReference type="InterPro" id="IPR019734">
    <property type="entry name" value="TPR_rpt"/>
</dbReference>
<dbReference type="PROSITE" id="PS50005">
    <property type="entry name" value="TPR"/>
    <property type="match status" value="2"/>
</dbReference>
<dbReference type="Pfam" id="PF13414">
    <property type="entry name" value="TPR_11"/>
    <property type="match status" value="1"/>
</dbReference>
<name>A0A2U3JXZ7_9BACT</name>
<dbReference type="EMBL" id="OMOD01000007">
    <property type="protein sequence ID" value="SPF32302.1"/>
    <property type="molecule type" value="Genomic_DNA"/>
</dbReference>
<sequence>MQKVRVLICSIVMVLIVPAVAQTAAHSKSPQAFRLYQEGLRLQENRRSYEAMQKWREATKLDPNLALAWAMLSIVETSPDSAREDREKARNLIEHQPQGGVDDLLIRWIVSRSETELMYSIQVANDLVSKHPDQKRILWTVGSWYGFQMHQYDQDVALQEAALKIDPDFAPALDELGFAYAHLQRFDRAVEMIRRYAEQVPNEPNSEDSYGEVLRLAGRYEDSLEHYRRALKILPTFESSQLGLGDTYALMGDEKKAREEYEKCSSVGPVSVRLDCRKMSIYTYVREGNDEEAAKLLTDFAQQMHSVKRISLELESVIALGLIAKKTDAAFGYFDQAIAAAKASKTIPPSDREETMARVMAYKVRIASANGENETAQKVQAELEAMDASTKDPNVYAAMQGGRGALLYYQEKYDDASGALQDDANDMFSTLLLTRCYEHHGGKAAAYKLKKSIVEDHTMDIDLALVQREIKGRLSDSGR</sequence>
<keyword evidence="5" id="KW-0732">Signal</keyword>
<evidence type="ECO:0000256" key="4">
    <source>
        <dbReference type="PROSITE-ProRule" id="PRU00339"/>
    </source>
</evidence>
<evidence type="ECO:0000256" key="3">
    <source>
        <dbReference type="ARBA" id="ARBA00022679"/>
    </source>
</evidence>
<dbReference type="PANTHER" id="PTHR44835">
    <property type="entry name" value="UDP-N-ACETYLGLUCOSAMINE--PEPTIDE N-ACETYLGLUCOSAMINYLTRANSFERASE SPINDLY-RELATED"/>
    <property type="match status" value="1"/>
</dbReference>
<comment type="pathway">
    <text evidence="1">Protein modification; protein glycosylation.</text>
</comment>
<dbReference type="OrthoDB" id="114102at2"/>
<dbReference type="SUPFAM" id="SSF81901">
    <property type="entry name" value="HCP-like"/>
    <property type="match status" value="1"/>
</dbReference>
<gene>
    <name evidence="6" type="ORF">SBA1_1040070</name>
</gene>
<keyword evidence="4" id="KW-0802">TPR repeat</keyword>
<feature type="chain" id="PRO_5015756067" evidence="5">
    <location>
        <begin position="22"/>
        <end position="479"/>
    </location>
</feature>
<dbReference type="PANTHER" id="PTHR44835:SF1">
    <property type="entry name" value="PROTEIN O-GLCNAC TRANSFERASE"/>
    <property type="match status" value="1"/>
</dbReference>